<gene>
    <name evidence="1" type="ORF">QBZ16_003432</name>
</gene>
<comment type="caution">
    <text evidence="1">The sequence shown here is derived from an EMBL/GenBank/DDBJ whole genome shotgun (WGS) entry which is preliminary data.</text>
</comment>
<sequence length="301" mass="33308">MEALLPYWLQHYTGLGVRLDRICVLVHHDEERYPLQKAGVEGAEVILTAQGVRHRAIWRTWILEAGTDEFFTFDKFSIPAFLSGAERLGATYVQGSLTDRVGPEGVLAAAERPAGEAEPASLRPLQEQFPWACRPIPCWPGEVPSRVVAYKAFLRTDQDGSRVISASQARTYFGHRAPVEGETAGYGPGNLYGLTPYSRHSWKYKQDWAVSPAVVTARVDRFRWHAGAAAGVRERLRAEAALGDLSRLQLAHCRVLKRLLTSLRRAGQAEGGEAEAASPRLELPRLQCVWGAATEQPAAKR</sequence>
<dbReference type="EMBL" id="JASFZW010000004">
    <property type="protein sequence ID" value="KAK2078592.1"/>
    <property type="molecule type" value="Genomic_DNA"/>
</dbReference>
<organism evidence="1 2">
    <name type="scientific">Prototheca wickerhamii</name>
    <dbReference type="NCBI Taxonomy" id="3111"/>
    <lineage>
        <taxon>Eukaryota</taxon>
        <taxon>Viridiplantae</taxon>
        <taxon>Chlorophyta</taxon>
        <taxon>core chlorophytes</taxon>
        <taxon>Trebouxiophyceae</taxon>
        <taxon>Chlorellales</taxon>
        <taxon>Chlorellaceae</taxon>
        <taxon>Prototheca</taxon>
    </lineage>
</organism>
<keyword evidence="2" id="KW-1185">Reference proteome</keyword>
<name>A0AAD9ILU4_PROWI</name>
<proteinExistence type="predicted"/>
<evidence type="ECO:0000313" key="1">
    <source>
        <dbReference type="EMBL" id="KAK2078592.1"/>
    </source>
</evidence>
<accession>A0AAD9ILU4</accession>
<dbReference type="AlphaFoldDB" id="A0AAD9ILU4"/>
<reference evidence="1" key="1">
    <citation type="submission" date="2021-01" db="EMBL/GenBank/DDBJ databases">
        <authorList>
            <person name="Eckstrom K.M.E."/>
        </authorList>
    </citation>
    <scope>NUCLEOTIDE SEQUENCE</scope>
    <source>
        <strain evidence="1">UVCC 0001</strain>
    </source>
</reference>
<protein>
    <submittedName>
        <fullName evidence="1">Uncharacterized protein</fullName>
    </submittedName>
</protein>
<evidence type="ECO:0000313" key="2">
    <source>
        <dbReference type="Proteomes" id="UP001255856"/>
    </source>
</evidence>
<dbReference type="Proteomes" id="UP001255856">
    <property type="component" value="Unassembled WGS sequence"/>
</dbReference>